<evidence type="ECO:0000313" key="2">
    <source>
        <dbReference type="EMBL" id="RNL53983.1"/>
    </source>
</evidence>
<dbReference type="GO" id="GO:0006508">
    <property type="term" value="P:proteolysis"/>
    <property type="evidence" value="ECO:0007669"/>
    <property type="project" value="InterPro"/>
</dbReference>
<accession>A0A3N0BW91</accession>
<dbReference type="AlphaFoldDB" id="A0A3N0BW91"/>
<evidence type="ECO:0000259" key="1">
    <source>
        <dbReference type="Pfam" id="PF03572"/>
    </source>
</evidence>
<evidence type="ECO:0000313" key="3">
    <source>
        <dbReference type="Proteomes" id="UP000274046"/>
    </source>
</evidence>
<dbReference type="InterPro" id="IPR005151">
    <property type="entry name" value="Tail-specific_protease"/>
</dbReference>
<organism evidence="2 3">
    <name type="scientific">Pedobacter jejuensis</name>
    <dbReference type="NCBI Taxonomy" id="1268550"/>
    <lineage>
        <taxon>Bacteria</taxon>
        <taxon>Pseudomonadati</taxon>
        <taxon>Bacteroidota</taxon>
        <taxon>Sphingobacteriia</taxon>
        <taxon>Sphingobacteriales</taxon>
        <taxon>Sphingobacteriaceae</taxon>
        <taxon>Pedobacter</taxon>
    </lineage>
</organism>
<sequence>MFGERENVYYLQNFRTGIVEVILNNARNKSFDAISFVGPPVPYVLYRNVRLVNGKLGNMNFQKFQPGKYAPMKFGKEKFEYRELTNKVGYLRLSSFSSSNDNHTMAKSSFDTIRAKIIPECLIVDLRNNLGGGYRTSKQFLTFLKKYHGRIYLLQNNNTMSNAEQFILDIKDKSGLTTLGETTRGTITYGSNYGKTMILPSKRFIFYPTDMRGRSKDLAYEGIGIKPDILLDPFGDDWITQTLKYIKDKFNPVDFK</sequence>
<dbReference type="InterPro" id="IPR029045">
    <property type="entry name" value="ClpP/crotonase-like_dom_sf"/>
</dbReference>
<dbReference type="PANTHER" id="PTHR11261">
    <property type="entry name" value="INTERPHOTORECEPTOR RETINOID-BINDING PROTEIN"/>
    <property type="match status" value="1"/>
</dbReference>
<dbReference type="GO" id="GO:0008236">
    <property type="term" value="F:serine-type peptidase activity"/>
    <property type="evidence" value="ECO:0007669"/>
    <property type="project" value="InterPro"/>
</dbReference>
<protein>
    <recommendedName>
        <fullName evidence="1">Tail specific protease domain-containing protein</fullName>
    </recommendedName>
</protein>
<dbReference type="SUPFAM" id="SSF52096">
    <property type="entry name" value="ClpP/crotonase"/>
    <property type="match status" value="1"/>
</dbReference>
<dbReference type="Proteomes" id="UP000274046">
    <property type="component" value="Unassembled WGS sequence"/>
</dbReference>
<dbReference type="OrthoDB" id="2327485at2"/>
<dbReference type="EMBL" id="RBEE01000012">
    <property type="protein sequence ID" value="RNL53983.1"/>
    <property type="molecule type" value="Genomic_DNA"/>
</dbReference>
<dbReference type="PANTHER" id="PTHR11261:SF3">
    <property type="entry name" value="RETINOL-BINDING PROTEIN 3"/>
    <property type="match status" value="1"/>
</dbReference>
<dbReference type="Gene3D" id="3.90.226.10">
    <property type="entry name" value="2-enoyl-CoA Hydratase, Chain A, domain 1"/>
    <property type="match status" value="2"/>
</dbReference>
<reference evidence="2 3" key="1">
    <citation type="submission" date="2018-10" db="EMBL/GenBank/DDBJ databases">
        <title>Genome sequencing of Pedobacter jejuensis TNB23.</title>
        <authorList>
            <person name="Cho Y.-J."/>
            <person name="Cho A."/>
            <person name="Kim O.-S."/>
        </authorList>
    </citation>
    <scope>NUCLEOTIDE SEQUENCE [LARGE SCALE GENOMIC DNA]</scope>
    <source>
        <strain evidence="2 3">TNB23</strain>
    </source>
</reference>
<feature type="domain" description="Tail specific protease" evidence="1">
    <location>
        <begin position="145"/>
        <end position="229"/>
    </location>
</feature>
<keyword evidence="3" id="KW-1185">Reference proteome</keyword>
<gene>
    <name evidence="2" type="ORF">D7004_07735</name>
</gene>
<dbReference type="RefSeq" id="WP_123205307.1">
    <property type="nucleotide sequence ID" value="NZ_RBEE01000012.1"/>
</dbReference>
<proteinExistence type="predicted"/>
<comment type="caution">
    <text evidence="2">The sequence shown here is derived from an EMBL/GenBank/DDBJ whole genome shotgun (WGS) entry which is preliminary data.</text>
</comment>
<dbReference type="Pfam" id="PF03572">
    <property type="entry name" value="Peptidase_S41"/>
    <property type="match status" value="1"/>
</dbReference>
<name>A0A3N0BW91_9SPHI</name>